<comment type="caution">
    <text evidence="1">The sequence shown here is derived from an EMBL/GenBank/DDBJ whole genome shotgun (WGS) entry which is preliminary data.</text>
</comment>
<evidence type="ECO:0000313" key="1">
    <source>
        <dbReference type="EMBL" id="KAL3610513.1"/>
    </source>
</evidence>
<sequence>MCQNLQKRDNFCFLGNISTCVLVDTIMEIYVHLDKSPNYSTPCASKQWLVMCQIRCRVVEAGLYVRPPRTSSDSFSDGMMVVGKGGESFFFVRACQWTISWILGPQIWSFHDLIGISSSILLVSLP</sequence>
<protein>
    <submittedName>
        <fullName evidence="1">Uncharacterized protein</fullName>
    </submittedName>
</protein>
<keyword evidence="2" id="KW-1185">Reference proteome</keyword>
<dbReference type="EMBL" id="RCHU02000001">
    <property type="protein sequence ID" value="KAL3610513.1"/>
    <property type="molecule type" value="Genomic_DNA"/>
</dbReference>
<accession>A0ACC4CZF2</accession>
<evidence type="ECO:0000313" key="2">
    <source>
        <dbReference type="Proteomes" id="UP000309997"/>
    </source>
</evidence>
<proteinExistence type="predicted"/>
<organism evidence="1 2">
    <name type="scientific">Populus alba</name>
    <name type="common">White poplar</name>
    <dbReference type="NCBI Taxonomy" id="43335"/>
    <lineage>
        <taxon>Eukaryota</taxon>
        <taxon>Viridiplantae</taxon>
        <taxon>Streptophyta</taxon>
        <taxon>Embryophyta</taxon>
        <taxon>Tracheophyta</taxon>
        <taxon>Spermatophyta</taxon>
        <taxon>Magnoliopsida</taxon>
        <taxon>eudicotyledons</taxon>
        <taxon>Gunneridae</taxon>
        <taxon>Pentapetalae</taxon>
        <taxon>rosids</taxon>
        <taxon>fabids</taxon>
        <taxon>Malpighiales</taxon>
        <taxon>Salicaceae</taxon>
        <taxon>Saliceae</taxon>
        <taxon>Populus</taxon>
    </lineage>
</organism>
<reference evidence="1 2" key="1">
    <citation type="journal article" date="2024" name="Plant Biotechnol. J.">
        <title>Genome and CRISPR/Cas9 system of a widespread forest tree (Populus alba) in the world.</title>
        <authorList>
            <person name="Liu Y.J."/>
            <person name="Jiang P.F."/>
            <person name="Han X.M."/>
            <person name="Li X.Y."/>
            <person name="Wang H.M."/>
            <person name="Wang Y.J."/>
            <person name="Wang X.X."/>
            <person name="Zeng Q.Y."/>
        </authorList>
    </citation>
    <scope>NUCLEOTIDE SEQUENCE [LARGE SCALE GENOMIC DNA]</scope>
    <source>
        <strain evidence="2">cv. PAL-ZL1</strain>
    </source>
</reference>
<dbReference type="Proteomes" id="UP000309997">
    <property type="component" value="Unassembled WGS sequence"/>
</dbReference>
<name>A0ACC4CZF2_POPAL</name>
<gene>
    <name evidence="1" type="ORF">D5086_001533</name>
</gene>